<gene>
    <name evidence="2" type="ORF">Vbra_10357</name>
</gene>
<feature type="region of interest" description="Disordered" evidence="1">
    <location>
        <begin position="416"/>
        <end position="569"/>
    </location>
</feature>
<reference evidence="2" key="1">
    <citation type="submission" date="2014-11" db="EMBL/GenBank/DDBJ databases">
        <authorList>
            <person name="Zhu J."/>
            <person name="Qi W."/>
            <person name="Song R."/>
        </authorList>
    </citation>
    <scope>NUCLEOTIDE SEQUENCE [LARGE SCALE GENOMIC DNA]</scope>
</reference>
<evidence type="ECO:0000256" key="1">
    <source>
        <dbReference type="SAM" id="MobiDB-lite"/>
    </source>
</evidence>
<evidence type="ECO:0000313" key="2">
    <source>
        <dbReference type="EMBL" id="CEM34411.1"/>
    </source>
</evidence>
<evidence type="ECO:0000313" key="3">
    <source>
        <dbReference type="Proteomes" id="UP000041254"/>
    </source>
</evidence>
<sequence length="569" mass="63774">MVVLRDEGLRPKRRPTVADLGTGPSPTAGGPVRPRRPSPIGYEQWITPENEYLFRVLRQPPAGQPSDWREGREHRQLRAASPLIVSRDIASPPFALCPPDDPRTLGGIRSASVSRRRPPAYPWEQKGRIIPCTNAGEVYYGKIRGVGPKPDHPPSHYHHPYDMQPPKDTRLRGAEDEEQAYQEWLEQRLRREFELHRHWQSEVGARMKRLCPEPGTHGYQQSFPDLIGGRRTPAMGFRGMEHFIPTQKKKSKDRSNQIESAEFREAVCNGPPVKYRPAKRIFPPNPYFHPPPHSPPPRANPVFASQLQRGSNIPYEESFTGPDRPQKRLFYGHIAPVNCDWLVHADPAQLSQAETAAEMDRRFEMKKRPGPPTAYHVHPLFLSSGALPFRPSKRPAPPHTFADRVQLATAAAATAAATGPASSVVDDPYKGAHPLFMRTPGPPTPVRHDDEEQETQQREGLGEEREGENNEGGEDDEQEEKEEEEEEEEEGQAQDQEVEGLVTAERPGPPTIDDLGVPPSPCVEFRPSYAYEHFTPPPSVPTTPTRRRSSGLPAYGVSGWTAGTIARVH</sequence>
<dbReference type="AlphaFoldDB" id="A0A0G4GUC8"/>
<protein>
    <submittedName>
        <fullName evidence="2">Uncharacterized protein</fullName>
    </submittedName>
</protein>
<feature type="region of interest" description="Disordered" evidence="1">
    <location>
        <begin position="94"/>
        <end position="120"/>
    </location>
</feature>
<dbReference type="InParanoid" id="A0A0G4GUC8"/>
<feature type="compositionally biased region" description="Acidic residues" evidence="1">
    <location>
        <begin position="469"/>
        <end position="498"/>
    </location>
</feature>
<dbReference type="Proteomes" id="UP000041254">
    <property type="component" value="Unassembled WGS sequence"/>
</dbReference>
<feature type="region of interest" description="Disordered" evidence="1">
    <location>
        <begin position="1"/>
        <end position="41"/>
    </location>
</feature>
<accession>A0A0G4GUC8</accession>
<feature type="compositionally biased region" description="Basic and acidic residues" evidence="1">
    <location>
        <begin position="446"/>
        <end position="468"/>
    </location>
</feature>
<proteinExistence type="predicted"/>
<keyword evidence="3" id="KW-1185">Reference proteome</keyword>
<name>A0A0G4GUC8_VITBC</name>
<dbReference type="VEuPathDB" id="CryptoDB:Vbra_10357"/>
<feature type="compositionally biased region" description="Basic and acidic residues" evidence="1">
    <location>
        <begin position="1"/>
        <end position="10"/>
    </location>
</feature>
<dbReference type="EMBL" id="CDMY01000821">
    <property type="protein sequence ID" value="CEM34411.1"/>
    <property type="molecule type" value="Genomic_DNA"/>
</dbReference>
<organism evidence="2 3">
    <name type="scientific">Vitrella brassicaformis (strain CCMP3155)</name>
    <dbReference type="NCBI Taxonomy" id="1169540"/>
    <lineage>
        <taxon>Eukaryota</taxon>
        <taxon>Sar</taxon>
        <taxon>Alveolata</taxon>
        <taxon>Colpodellida</taxon>
        <taxon>Vitrellaceae</taxon>
        <taxon>Vitrella</taxon>
    </lineage>
</organism>